<comment type="subcellular location">
    <subcellularLocation>
        <location evidence="1">Endomembrane system</location>
        <topology evidence="1">Multi-pass membrane protein</topology>
    </subcellularLocation>
</comment>
<gene>
    <name evidence="6" type="ORF">NBRC111893_516</name>
</gene>
<sequence>MEFSEKKVQKHEQTLEEKLNTLRAGVLGSNDGILTVVGVLFSVAVATTNQFTIFIAGLSDLLACAFSMASGEYASVSTQKDTEKSVVAMETELLKTDFEGELKLVADYYVLQGVSQETSEKIAKDLMSKKPLETIVDIKHGIQLGHYMNPWDAAFSSLFSAAAGGLFPLLAMTLVPGVMQWPATILAVCVSVAITGFLSAKLGNGLVKNSYDSKCNCWNYYNDYSLFNWITIIVYDRSPNNCLVSGFIVESILEVILKRYRFLTKILYNI</sequence>
<reference evidence="6 7" key="1">
    <citation type="submission" date="2017-11" db="EMBL/GenBank/DDBJ databases">
        <title>Draft Genome Sequence of Lactobacillus curieae NBRC 111893 isolated from Koso, a Japanese sugar-Vegetable Fermented Beverage.</title>
        <authorList>
            <person name="Chiou T.Y."/>
            <person name="Oshima K."/>
            <person name="Suda W."/>
            <person name="Hattori M."/>
            <person name="Takahashi T."/>
        </authorList>
    </citation>
    <scope>NUCLEOTIDE SEQUENCE [LARGE SCALE GENOMIC DNA]</scope>
    <source>
        <strain evidence="6 7">NBRC111893</strain>
    </source>
</reference>
<dbReference type="EMBL" id="BEXA01000001">
    <property type="protein sequence ID" value="GAY72370.1"/>
    <property type="molecule type" value="Genomic_DNA"/>
</dbReference>
<name>A0A401FJ04_9LACO</name>
<dbReference type="GO" id="GO:0030026">
    <property type="term" value="P:intracellular manganese ion homeostasis"/>
    <property type="evidence" value="ECO:0007669"/>
    <property type="project" value="InterPro"/>
</dbReference>
<evidence type="ECO:0000313" key="7">
    <source>
        <dbReference type="Proteomes" id="UP000286974"/>
    </source>
</evidence>
<feature type="transmembrane region" description="Helical" evidence="5">
    <location>
        <begin position="153"/>
        <end position="175"/>
    </location>
</feature>
<evidence type="ECO:0008006" key="8">
    <source>
        <dbReference type="Google" id="ProtNLM"/>
    </source>
</evidence>
<dbReference type="GO" id="GO:0012505">
    <property type="term" value="C:endomembrane system"/>
    <property type="evidence" value="ECO:0007669"/>
    <property type="project" value="UniProtKB-SubCell"/>
</dbReference>
<dbReference type="STRING" id="1138822.PL11_003815"/>
<accession>A0A401FJ04</accession>
<evidence type="ECO:0000313" key="6">
    <source>
        <dbReference type="EMBL" id="GAY72370.1"/>
    </source>
</evidence>
<keyword evidence="2 5" id="KW-0812">Transmembrane</keyword>
<evidence type="ECO:0000256" key="1">
    <source>
        <dbReference type="ARBA" id="ARBA00004127"/>
    </source>
</evidence>
<protein>
    <recommendedName>
        <fullName evidence="8">VIT family protein</fullName>
    </recommendedName>
</protein>
<keyword evidence="7" id="KW-1185">Reference proteome</keyword>
<comment type="caution">
    <text evidence="6">The sequence shown here is derived from an EMBL/GenBank/DDBJ whole genome shotgun (WGS) entry which is preliminary data.</text>
</comment>
<evidence type="ECO:0000256" key="3">
    <source>
        <dbReference type="ARBA" id="ARBA00022989"/>
    </source>
</evidence>
<proteinExistence type="predicted"/>
<feature type="transmembrane region" description="Helical" evidence="5">
    <location>
        <begin position="181"/>
        <end position="200"/>
    </location>
</feature>
<dbReference type="Pfam" id="PF01988">
    <property type="entry name" value="VIT1"/>
    <property type="match status" value="1"/>
</dbReference>
<dbReference type="InterPro" id="IPR008217">
    <property type="entry name" value="Ccc1_fam"/>
</dbReference>
<dbReference type="PANTHER" id="PTHR31851">
    <property type="entry name" value="FE(2+)/MN(2+) TRANSPORTER PCL1"/>
    <property type="match status" value="1"/>
</dbReference>
<keyword evidence="3 5" id="KW-1133">Transmembrane helix</keyword>
<dbReference type="CDD" id="cd02432">
    <property type="entry name" value="Nodulin-21_like_1"/>
    <property type="match status" value="1"/>
</dbReference>
<evidence type="ECO:0000256" key="2">
    <source>
        <dbReference type="ARBA" id="ARBA00022692"/>
    </source>
</evidence>
<dbReference type="GO" id="GO:0005384">
    <property type="term" value="F:manganese ion transmembrane transporter activity"/>
    <property type="evidence" value="ECO:0007669"/>
    <property type="project" value="InterPro"/>
</dbReference>
<keyword evidence="4 5" id="KW-0472">Membrane</keyword>
<organism evidence="6 7">
    <name type="scientific">Lentilactobacillus kosonis</name>
    <dbReference type="NCBI Taxonomy" id="2810561"/>
    <lineage>
        <taxon>Bacteria</taxon>
        <taxon>Bacillati</taxon>
        <taxon>Bacillota</taxon>
        <taxon>Bacilli</taxon>
        <taxon>Lactobacillales</taxon>
        <taxon>Lactobacillaceae</taxon>
        <taxon>Lentilactobacillus</taxon>
    </lineage>
</organism>
<evidence type="ECO:0000256" key="4">
    <source>
        <dbReference type="ARBA" id="ARBA00023136"/>
    </source>
</evidence>
<dbReference type="AlphaFoldDB" id="A0A401FJ04"/>
<dbReference type="Proteomes" id="UP000286974">
    <property type="component" value="Unassembled WGS sequence"/>
</dbReference>
<evidence type="ECO:0000256" key="5">
    <source>
        <dbReference type="SAM" id="Phobius"/>
    </source>
</evidence>